<dbReference type="Proteomes" id="UP000790709">
    <property type="component" value="Unassembled WGS sequence"/>
</dbReference>
<keyword evidence="2" id="KW-1185">Reference proteome</keyword>
<accession>A0ACB8BBG7</accession>
<dbReference type="EMBL" id="MU266464">
    <property type="protein sequence ID" value="KAH7923051.1"/>
    <property type="molecule type" value="Genomic_DNA"/>
</dbReference>
<evidence type="ECO:0000313" key="1">
    <source>
        <dbReference type="EMBL" id="KAH7923051.1"/>
    </source>
</evidence>
<comment type="caution">
    <text evidence="1">The sequence shown here is derived from an EMBL/GenBank/DDBJ whole genome shotgun (WGS) entry which is preliminary data.</text>
</comment>
<sequence length="298" mass="32567">MFSPSDVAPASQDHIERYASYGAAAALLLMFVDYALTFRDERRYIWPKARVCRYAKVYIATRYLGLAAQILNVSFAIWRASQTYIAPSLCRSFFAYQAIIVQALVAVVDGLLMRGVYAMFSGSYWILSLFAVLAAAQPGSMLASAVIALPEAPFTQTCLPTEVHSGLIYFGSVTLTTHASILLLIMWKYFARRQARTPLRTAILRDTTLAVAAISAIMIITLLYALGVIRVGVMANIICYWFFCALWVSAGRIIVGWEAARGSEAGASMGVATSHITIPDDASVYALSALDGEVQKRA</sequence>
<name>A0ACB8BBG7_9AGAM</name>
<gene>
    <name evidence="1" type="ORF">BV22DRAFT_612383</name>
</gene>
<organism evidence="1 2">
    <name type="scientific">Leucogyrophana mollusca</name>
    <dbReference type="NCBI Taxonomy" id="85980"/>
    <lineage>
        <taxon>Eukaryota</taxon>
        <taxon>Fungi</taxon>
        <taxon>Dikarya</taxon>
        <taxon>Basidiomycota</taxon>
        <taxon>Agaricomycotina</taxon>
        <taxon>Agaricomycetes</taxon>
        <taxon>Agaricomycetidae</taxon>
        <taxon>Boletales</taxon>
        <taxon>Boletales incertae sedis</taxon>
        <taxon>Leucogyrophana</taxon>
    </lineage>
</organism>
<evidence type="ECO:0000313" key="2">
    <source>
        <dbReference type="Proteomes" id="UP000790709"/>
    </source>
</evidence>
<reference evidence="1" key="1">
    <citation type="journal article" date="2021" name="New Phytol.">
        <title>Evolutionary innovations through gain and loss of genes in the ectomycorrhizal Boletales.</title>
        <authorList>
            <person name="Wu G."/>
            <person name="Miyauchi S."/>
            <person name="Morin E."/>
            <person name="Kuo A."/>
            <person name="Drula E."/>
            <person name="Varga T."/>
            <person name="Kohler A."/>
            <person name="Feng B."/>
            <person name="Cao Y."/>
            <person name="Lipzen A."/>
            <person name="Daum C."/>
            <person name="Hundley H."/>
            <person name="Pangilinan J."/>
            <person name="Johnson J."/>
            <person name="Barry K."/>
            <person name="LaButti K."/>
            <person name="Ng V."/>
            <person name="Ahrendt S."/>
            <person name="Min B."/>
            <person name="Choi I.G."/>
            <person name="Park H."/>
            <person name="Plett J.M."/>
            <person name="Magnuson J."/>
            <person name="Spatafora J.W."/>
            <person name="Nagy L.G."/>
            <person name="Henrissat B."/>
            <person name="Grigoriev I.V."/>
            <person name="Yang Z.L."/>
            <person name="Xu J."/>
            <person name="Martin F.M."/>
        </authorList>
    </citation>
    <scope>NUCLEOTIDE SEQUENCE</scope>
    <source>
        <strain evidence="1">KUC20120723A-06</strain>
    </source>
</reference>
<proteinExistence type="predicted"/>
<protein>
    <submittedName>
        <fullName evidence="1">Uncharacterized protein</fullName>
    </submittedName>
</protein>